<comment type="caution">
    <text evidence="13">The sequence shown here is derived from an EMBL/GenBank/DDBJ whole genome shotgun (WGS) entry which is preliminary data.</text>
</comment>
<keyword evidence="3" id="KW-0210">Decarboxylase</keyword>
<keyword evidence="12" id="KW-0812">Transmembrane</keyword>
<keyword evidence="8" id="KW-0456">Lyase</keyword>
<protein>
    <submittedName>
        <fullName evidence="13">Phosphatidylserine decarboxylase</fullName>
    </submittedName>
</protein>
<reference evidence="13 14" key="1">
    <citation type="submission" date="2024-08" db="EMBL/GenBank/DDBJ databases">
        <title>Whole-genome sequencing of halo(alkali)philic microorganisms from hypersaline lakes.</title>
        <authorList>
            <person name="Sorokin D.Y."/>
            <person name="Merkel A.Y."/>
            <person name="Messina E."/>
            <person name="Yakimov M."/>
        </authorList>
    </citation>
    <scope>NUCLEOTIDE SEQUENCE [LARGE SCALE GENOMIC DNA]</scope>
    <source>
        <strain evidence="13 14">AB-hyl4</strain>
    </source>
</reference>
<evidence type="ECO:0000256" key="10">
    <source>
        <dbReference type="ARBA" id="ARBA00023317"/>
    </source>
</evidence>
<evidence type="ECO:0000313" key="13">
    <source>
        <dbReference type="EMBL" id="MFA9476802.1"/>
    </source>
</evidence>
<feature type="region of interest" description="Disordered" evidence="11">
    <location>
        <begin position="218"/>
        <end position="264"/>
    </location>
</feature>
<keyword evidence="5 12" id="KW-0472">Membrane</keyword>
<dbReference type="InterPro" id="IPR033175">
    <property type="entry name" value="PSD-A"/>
</dbReference>
<keyword evidence="14" id="KW-1185">Reference proteome</keyword>
<keyword evidence="1" id="KW-1003">Cell membrane</keyword>
<evidence type="ECO:0000256" key="11">
    <source>
        <dbReference type="SAM" id="MobiDB-lite"/>
    </source>
</evidence>
<accession>A0ABV4U1T8</accession>
<keyword evidence="6" id="KW-0865">Zymogen</keyword>
<proteinExistence type="predicted"/>
<dbReference type="PANTHER" id="PTHR35809:SF1">
    <property type="entry name" value="ARCHAETIDYLSERINE DECARBOXYLASE PROENZYME-RELATED"/>
    <property type="match status" value="1"/>
</dbReference>
<evidence type="ECO:0000256" key="6">
    <source>
        <dbReference type="ARBA" id="ARBA00023145"/>
    </source>
</evidence>
<dbReference type="InterPro" id="IPR003817">
    <property type="entry name" value="PS_Dcarbxylase"/>
</dbReference>
<dbReference type="Pfam" id="PF02666">
    <property type="entry name" value="PS_Dcarbxylase"/>
    <property type="match status" value="1"/>
</dbReference>
<evidence type="ECO:0000256" key="3">
    <source>
        <dbReference type="ARBA" id="ARBA00022793"/>
    </source>
</evidence>
<gene>
    <name evidence="13" type="ORF">ACERK3_00715</name>
</gene>
<keyword evidence="7" id="KW-0594">Phospholipid biosynthesis</keyword>
<evidence type="ECO:0000256" key="1">
    <source>
        <dbReference type="ARBA" id="ARBA00022475"/>
    </source>
</evidence>
<evidence type="ECO:0000256" key="2">
    <source>
        <dbReference type="ARBA" id="ARBA00022516"/>
    </source>
</evidence>
<keyword evidence="9" id="KW-1208">Phospholipid metabolism</keyword>
<evidence type="ECO:0000256" key="8">
    <source>
        <dbReference type="ARBA" id="ARBA00023239"/>
    </source>
</evidence>
<dbReference type="PANTHER" id="PTHR35809">
    <property type="entry name" value="ARCHAETIDYLSERINE DECARBOXYLASE PROENZYME-RELATED"/>
    <property type="match status" value="1"/>
</dbReference>
<dbReference type="EMBL" id="JBGUBD010000001">
    <property type="protein sequence ID" value="MFA9476802.1"/>
    <property type="molecule type" value="Genomic_DNA"/>
</dbReference>
<evidence type="ECO:0000256" key="12">
    <source>
        <dbReference type="SAM" id="Phobius"/>
    </source>
</evidence>
<evidence type="ECO:0000256" key="9">
    <source>
        <dbReference type="ARBA" id="ARBA00023264"/>
    </source>
</evidence>
<keyword evidence="10" id="KW-0670">Pyruvate</keyword>
<evidence type="ECO:0000313" key="14">
    <source>
        <dbReference type="Proteomes" id="UP001575105"/>
    </source>
</evidence>
<dbReference type="Proteomes" id="UP001575105">
    <property type="component" value="Unassembled WGS sequence"/>
</dbReference>
<keyword evidence="12" id="KW-1133">Transmembrane helix</keyword>
<organism evidence="13 14">
    <name type="scientific">Natronomicrosphaera hydrolytica</name>
    <dbReference type="NCBI Taxonomy" id="3242702"/>
    <lineage>
        <taxon>Bacteria</taxon>
        <taxon>Pseudomonadati</taxon>
        <taxon>Planctomycetota</taxon>
        <taxon>Phycisphaerae</taxon>
        <taxon>Phycisphaerales</taxon>
        <taxon>Phycisphaeraceae</taxon>
        <taxon>Natronomicrosphaera</taxon>
    </lineage>
</organism>
<sequence length="264" mass="28493">MLSGYARNEWLTIIAVGLMISGVTFVVGWWWLSVLVVIATVALVLFFRDPHRRVPTQRGAVVAPADGRVSSVHRVEHFEPFDEPAVCIRIFLSVLDVHINRSPCHGEVVSITHKPGKHLNALNPDSAEVNESNLLVMVHPIRRQPVAAVRQVAGLLARTIVCAAEVGKVLQRGERIGIIKLGSTTELYLPESLGPEVQVQQGQKVLAGRTVVAMTASRETGTATVVPRASGESEPGDEASNQEASSLVEASDVEADQPRQEPSA</sequence>
<evidence type="ECO:0000256" key="4">
    <source>
        <dbReference type="ARBA" id="ARBA00023098"/>
    </source>
</evidence>
<feature type="transmembrane region" description="Helical" evidence="12">
    <location>
        <begin position="28"/>
        <end position="47"/>
    </location>
</feature>
<keyword evidence="2" id="KW-0444">Lipid biosynthesis</keyword>
<dbReference type="RefSeq" id="WP_425343728.1">
    <property type="nucleotide sequence ID" value="NZ_JBGUBD010000001.1"/>
</dbReference>
<evidence type="ECO:0000256" key="5">
    <source>
        <dbReference type="ARBA" id="ARBA00023136"/>
    </source>
</evidence>
<evidence type="ECO:0000256" key="7">
    <source>
        <dbReference type="ARBA" id="ARBA00023209"/>
    </source>
</evidence>
<keyword evidence="4" id="KW-0443">Lipid metabolism</keyword>
<name>A0ABV4U1T8_9BACT</name>